<name>A0A1G2CDD5_9BACT</name>
<evidence type="ECO:0000259" key="2">
    <source>
        <dbReference type="SMART" id="SM00841"/>
    </source>
</evidence>
<dbReference type="PANTHER" id="PTHR30053:SF12">
    <property type="entry name" value="ELONGATION FACTOR P (EF-P) FAMILY PROTEIN"/>
    <property type="match status" value="1"/>
</dbReference>
<dbReference type="FunFam" id="2.40.50.140:FF:000004">
    <property type="entry name" value="Elongation factor P"/>
    <property type="match status" value="1"/>
</dbReference>
<dbReference type="InterPro" id="IPR013185">
    <property type="entry name" value="Transl_elong_KOW-like"/>
</dbReference>
<evidence type="ECO:0000313" key="4">
    <source>
        <dbReference type="Proteomes" id="UP000178880"/>
    </source>
</evidence>
<dbReference type="SUPFAM" id="SSF50104">
    <property type="entry name" value="Translation proteins SH3-like domain"/>
    <property type="match status" value="1"/>
</dbReference>
<dbReference type="PANTHER" id="PTHR30053">
    <property type="entry name" value="ELONGATION FACTOR P"/>
    <property type="match status" value="1"/>
</dbReference>
<dbReference type="SMART" id="SM00841">
    <property type="entry name" value="Elong-fact-P_C"/>
    <property type="match status" value="1"/>
</dbReference>
<evidence type="ECO:0000256" key="1">
    <source>
        <dbReference type="ARBA" id="ARBA00009479"/>
    </source>
</evidence>
<dbReference type="Pfam" id="PF08207">
    <property type="entry name" value="EFP_N"/>
    <property type="match status" value="1"/>
</dbReference>
<proteinExistence type="inferred from homology"/>
<dbReference type="Proteomes" id="UP000178880">
    <property type="component" value="Unassembled WGS sequence"/>
</dbReference>
<sequence>MDGAPYEVLEVHFLRMQQRKAVVQTKIRNLITSKVLDRNFQSSDSFEEAEIEKKAAVFIYKKAGRGTDAVDEYWFNEKGNPSNRFVLSGDILGDPSTGSGQGKAQFLKPNTEVATMVFNDKVIKATLPVKMEFKVVEAPPSIKGNTAQGGTKVVTLEGGAKINAPLFINQDDLIRINTVTGEYVERVEKK</sequence>
<dbReference type="EMBL" id="MHLA01000015">
    <property type="protein sequence ID" value="OGY99408.1"/>
    <property type="molecule type" value="Genomic_DNA"/>
</dbReference>
<dbReference type="Gene3D" id="2.30.30.30">
    <property type="match status" value="1"/>
</dbReference>
<dbReference type="PIRSF" id="PIRSF005901">
    <property type="entry name" value="EF-P"/>
    <property type="match status" value="1"/>
</dbReference>
<dbReference type="Gene3D" id="2.40.50.140">
    <property type="entry name" value="Nucleic acid-binding proteins"/>
    <property type="match status" value="1"/>
</dbReference>
<evidence type="ECO:0000313" key="3">
    <source>
        <dbReference type="EMBL" id="OGY99408.1"/>
    </source>
</evidence>
<dbReference type="AlphaFoldDB" id="A0A1G2CDD5"/>
<dbReference type="InterPro" id="IPR014722">
    <property type="entry name" value="Rib_uL2_dom2"/>
</dbReference>
<reference evidence="3 4" key="1">
    <citation type="journal article" date="2016" name="Nat. Commun.">
        <title>Thousands of microbial genomes shed light on interconnected biogeochemical processes in an aquifer system.</title>
        <authorList>
            <person name="Anantharaman K."/>
            <person name="Brown C.T."/>
            <person name="Hug L.A."/>
            <person name="Sharon I."/>
            <person name="Castelle C.J."/>
            <person name="Probst A.J."/>
            <person name="Thomas B.C."/>
            <person name="Singh A."/>
            <person name="Wilkins M.J."/>
            <person name="Karaoz U."/>
            <person name="Brodie E.L."/>
            <person name="Williams K.H."/>
            <person name="Hubbard S.S."/>
            <person name="Banfield J.F."/>
        </authorList>
    </citation>
    <scope>NUCLEOTIDE SEQUENCE [LARGE SCALE GENOMIC DNA]</scope>
</reference>
<dbReference type="InterPro" id="IPR020599">
    <property type="entry name" value="Transl_elong_fac_P/YeiP"/>
</dbReference>
<gene>
    <name evidence="3" type="ORF">A2945_00950</name>
</gene>
<dbReference type="InterPro" id="IPR015365">
    <property type="entry name" value="Elong-fact-P_C"/>
</dbReference>
<dbReference type="InterPro" id="IPR008991">
    <property type="entry name" value="Translation_prot_SH3-like_sf"/>
</dbReference>
<dbReference type="STRING" id="1798650.A2945_00950"/>
<comment type="similarity">
    <text evidence="1">Belongs to the elongation factor P family.</text>
</comment>
<accession>A0A1G2CDD5</accession>
<comment type="caution">
    <text evidence="3">The sequence shown here is derived from an EMBL/GenBank/DDBJ whole genome shotgun (WGS) entry which is preliminary data.</text>
</comment>
<organism evidence="3 4">
    <name type="scientific">Candidatus Liptonbacteria bacterium RIFCSPLOWO2_01_FULL_52_25</name>
    <dbReference type="NCBI Taxonomy" id="1798650"/>
    <lineage>
        <taxon>Bacteria</taxon>
        <taxon>Candidatus Liptoniibacteriota</taxon>
    </lineage>
</organism>
<dbReference type="Pfam" id="PF09285">
    <property type="entry name" value="Elong-fact-P_C"/>
    <property type="match status" value="1"/>
</dbReference>
<feature type="domain" description="Elongation factor P C-terminal" evidence="2">
    <location>
        <begin position="131"/>
        <end position="186"/>
    </location>
</feature>
<dbReference type="GO" id="GO:0005829">
    <property type="term" value="C:cytosol"/>
    <property type="evidence" value="ECO:0007669"/>
    <property type="project" value="UniProtKB-ARBA"/>
</dbReference>
<dbReference type="CDD" id="cd05794">
    <property type="entry name" value="S1_EF-P_repeat_2"/>
    <property type="match status" value="1"/>
</dbReference>
<dbReference type="InterPro" id="IPR012340">
    <property type="entry name" value="NA-bd_OB-fold"/>
</dbReference>
<dbReference type="SUPFAM" id="SSF50249">
    <property type="entry name" value="Nucleic acid-binding proteins"/>
    <property type="match status" value="1"/>
</dbReference>
<dbReference type="GO" id="GO:0043043">
    <property type="term" value="P:peptide biosynthetic process"/>
    <property type="evidence" value="ECO:0007669"/>
    <property type="project" value="InterPro"/>
</dbReference>
<protein>
    <recommendedName>
        <fullName evidence="2">Elongation factor P C-terminal domain-containing protein</fullName>
    </recommendedName>
</protein>
<dbReference type="GO" id="GO:0003746">
    <property type="term" value="F:translation elongation factor activity"/>
    <property type="evidence" value="ECO:0007669"/>
    <property type="project" value="TreeGrafter"/>
</dbReference>